<comment type="caution">
    <text evidence="2">The sequence shown here is derived from an EMBL/GenBank/DDBJ whole genome shotgun (WGS) entry which is preliminary data.</text>
</comment>
<proteinExistence type="predicted"/>
<accession>A0ABP4XNL6</accession>
<evidence type="ECO:0000256" key="1">
    <source>
        <dbReference type="SAM" id="Coils"/>
    </source>
</evidence>
<keyword evidence="1" id="KW-0175">Coiled coil</keyword>
<sequence>MDTATIGDGRGLVTRLENLVASLPERAAALQRQLDSAQRDADEARIGLGAPFPRAGELATARARLQSIEERLAKTLPERAGRVGVGQCVKRSWPDVCGQVRLVRGCGPEGWGRARRGAELLASMRRW</sequence>
<dbReference type="EMBL" id="BAAAPO010000008">
    <property type="protein sequence ID" value="GAA1782931.1"/>
    <property type="molecule type" value="Genomic_DNA"/>
</dbReference>
<feature type="coiled-coil region" evidence="1">
    <location>
        <begin position="20"/>
        <end position="47"/>
    </location>
</feature>
<name>A0ABP4XNL6_9MICO</name>
<organism evidence="2 3">
    <name type="scientific">Nostocoides veronense</name>
    <dbReference type="NCBI Taxonomy" id="330836"/>
    <lineage>
        <taxon>Bacteria</taxon>
        <taxon>Bacillati</taxon>
        <taxon>Actinomycetota</taxon>
        <taxon>Actinomycetes</taxon>
        <taxon>Micrococcales</taxon>
        <taxon>Intrasporangiaceae</taxon>
        <taxon>Nostocoides</taxon>
    </lineage>
</organism>
<keyword evidence="3" id="KW-1185">Reference proteome</keyword>
<evidence type="ECO:0000313" key="3">
    <source>
        <dbReference type="Proteomes" id="UP001499938"/>
    </source>
</evidence>
<protein>
    <submittedName>
        <fullName evidence="2">Uncharacterized protein</fullName>
    </submittedName>
</protein>
<dbReference type="Proteomes" id="UP001499938">
    <property type="component" value="Unassembled WGS sequence"/>
</dbReference>
<reference evidence="3" key="1">
    <citation type="journal article" date="2019" name="Int. J. Syst. Evol. Microbiol.">
        <title>The Global Catalogue of Microorganisms (GCM) 10K type strain sequencing project: providing services to taxonomists for standard genome sequencing and annotation.</title>
        <authorList>
            <consortium name="The Broad Institute Genomics Platform"/>
            <consortium name="The Broad Institute Genome Sequencing Center for Infectious Disease"/>
            <person name="Wu L."/>
            <person name="Ma J."/>
        </authorList>
    </citation>
    <scope>NUCLEOTIDE SEQUENCE [LARGE SCALE GENOMIC DNA]</scope>
    <source>
        <strain evidence="3">JCM 15592</strain>
    </source>
</reference>
<evidence type="ECO:0000313" key="2">
    <source>
        <dbReference type="EMBL" id="GAA1782931.1"/>
    </source>
</evidence>
<gene>
    <name evidence="2" type="ORF">GCM10009811_05480</name>
</gene>